<dbReference type="GO" id="GO:0016925">
    <property type="term" value="P:protein sumoylation"/>
    <property type="evidence" value="ECO:0007669"/>
    <property type="project" value="TreeGrafter"/>
</dbReference>
<evidence type="ECO:0000256" key="11">
    <source>
        <dbReference type="SAM" id="Coils"/>
    </source>
</evidence>
<keyword evidence="7" id="KW-0833">Ubl conjugation pathway</keyword>
<evidence type="ECO:0000313" key="14">
    <source>
        <dbReference type="EMBL" id="KAK0742293.1"/>
    </source>
</evidence>
<dbReference type="PANTHER" id="PTHR21330:SF1">
    <property type="entry name" value="E3 SUMO-PROTEIN LIGASE NSE2"/>
    <property type="match status" value="1"/>
</dbReference>
<feature type="region of interest" description="Disordered" evidence="12">
    <location>
        <begin position="1"/>
        <end position="37"/>
    </location>
</feature>
<comment type="subcellular location">
    <subcellularLocation>
        <location evidence="1">Nucleus</location>
    </subcellularLocation>
</comment>
<evidence type="ECO:0000256" key="10">
    <source>
        <dbReference type="PROSITE-ProRule" id="PRU00452"/>
    </source>
</evidence>
<keyword evidence="9" id="KW-0539">Nucleus</keyword>
<accession>A0AA40EMY5</accession>
<dbReference type="PANTHER" id="PTHR21330">
    <property type="entry name" value="E3 SUMO-PROTEIN LIGASE NSE2"/>
    <property type="match status" value="1"/>
</dbReference>
<feature type="domain" description="SP-RING-type" evidence="13">
    <location>
        <begin position="281"/>
        <end position="368"/>
    </location>
</feature>
<comment type="caution">
    <text evidence="14">The sequence shown here is derived from an EMBL/GenBank/DDBJ whole genome shotgun (WGS) entry which is preliminary data.</text>
</comment>
<dbReference type="Proteomes" id="UP001172159">
    <property type="component" value="Unassembled WGS sequence"/>
</dbReference>
<dbReference type="CDD" id="cd16651">
    <property type="entry name" value="SPL-RING_NSE2"/>
    <property type="match status" value="1"/>
</dbReference>
<evidence type="ECO:0000256" key="5">
    <source>
        <dbReference type="ARBA" id="ARBA00022723"/>
    </source>
</evidence>
<dbReference type="GO" id="GO:0061665">
    <property type="term" value="F:SUMO ligase activity"/>
    <property type="evidence" value="ECO:0007669"/>
    <property type="project" value="TreeGrafter"/>
</dbReference>
<keyword evidence="5" id="KW-0479">Metal-binding</keyword>
<dbReference type="InterPro" id="IPR026846">
    <property type="entry name" value="Nse2(Mms21)"/>
</dbReference>
<evidence type="ECO:0000313" key="15">
    <source>
        <dbReference type="Proteomes" id="UP001172159"/>
    </source>
</evidence>
<evidence type="ECO:0000256" key="9">
    <source>
        <dbReference type="ARBA" id="ARBA00023242"/>
    </source>
</evidence>
<keyword evidence="11" id="KW-0175">Coiled coil</keyword>
<keyword evidence="15" id="KW-1185">Reference proteome</keyword>
<dbReference type="GO" id="GO:0008270">
    <property type="term" value="F:zinc ion binding"/>
    <property type="evidence" value="ECO:0007669"/>
    <property type="project" value="UniProtKB-KW"/>
</dbReference>
<evidence type="ECO:0000256" key="2">
    <source>
        <dbReference type="ARBA" id="ARBA00004718"/>
    </source>
</evidence>
<comment type="similarity">
    <text evidence="3">Belongs to the NSE2 family.</text>
</comment>
<reference evidence="14" key="1">
    <citation type="submission" date="2023-06" db="EMBL/GenBank/DDBJ databases">
        <title>Genome-scale phylogeny and comparative genomics of the fungal order Sordariales.</title>
        <authorList>
            <consortium name="Lawrence Berkeley National Laboratory"/>
            <person name="Hensen N."/>
            <person name="Bonometti L."/>
            <person name="Westerberg I."/>
            <person name="Brannstrom I.O."/>
            <person name="Guillou S."/>
            <person name="Cros-Aarteil S."/>
            <person name="Calhoun S."/>
            <person name="Haridas S."/>
            <person name="Kuo A."/>
            <person name="Mondo S."/>
            <person name="Pangilinan J."/>
            <person name="Riley R."/>
            <person name="Labutti K."/>
            <person name="Andreopoulos B."/>
            <person name="Lipzen A."/>
            <person name="Chen C."/>
            <person name="Yanf M."/>
            <person name="Daum C."/>
            <person name="Ng V."/>
            <person name="Clum A."/>
            <person name="Steindorff A."/>
            <person name="Ohm R."/>
            <person name="Martin F."/>
            <person name="Silar P."/>
            <person name="Natvig D."/>
            <person name="Lalanne C."/>
            <person name="Gautier V."/>
            <person name="Ament-Velasquez S.L."/>
            <person name="Kruys A."/>
            <person name="Hutchinson M.I."/>
            <person name="Powell A.J."/>
            <person name="Barry K."/>
            <person name="Miller A.N."/>
            <person name="Grigoriev I.V."/>
            <person name="Debuchy R."/>
            <person name="Gladieux P."/>
            <person name="Thoren M.H."/>
            <person name="Johannesson H."/>
        </authorList>
    </citation>
    <scope>NUCLEOTIDE SEQUENCE</scope>
    <source>
        <strain evidence="14">CBS 540.89</strain>
    </source>
</reference>
<protein>
    <submittedName>
        <fullName evidence="14">Zinc-finger of the MIZ type in Nse subunit-domain-containing protein</fullName>
    </submittedName>
</protein>
<dbReference type="InterPro" id="IPR004181">
    <property type="entry name" value="Znf_MIZ"/>
</dbReference>
<evidence type="ECO:0000256" key="12">
    <source>
        <dbReference type="SAM" id="MobiDB-lite"/>
    </source>
</evidence>
<dbReference type="Pfam" id="PF11789">
    <property type="entry name" value="zf-Nse"/>
    <property type="match status" value="1"/>
</dbReference>
<evidence type="ECO:0000256" key="6">
    <source>
        <dbReference type="ARBA" id="ARBA00022771"/>
    </source>
</evidence>
<feature type="coiled-coil region" evidence="11">
    <location>
        <begin position="101"/>
        <end position="135"/>
    </location>
</feature>
<dbReference type="AlphaFoldDB" id="A0AA40EMY5"/>
<evidence type="ECO:0000256" key="8">
    <source>
        <dbReference type="ARBA" id="ARBA00022833"/>
    </source>
</evidence>
<dbReference type="GO" id="GO:0000724">
    <property type="term" value="P:double-strand break repair via homologous recombination"/>
    <property type="evidence" value="ECO:0007669"/>
    <property type="project" value="InterPro"/>
</dbReference>
<dbReference type="PROSITE" id="PS51044">
    <property type="entry name" value="ZF_SP_RING"/>
    <property type="match status" value="1"/>
</dbReference>
<sequence length="409" mass="46655">MPRLLQRSRPSESTVARPSASDDIALPPYEPPSFPMNEENQAKLARMVTSQRTDSDARQYEKHLNESSKHLIKAVGHINDVLFQRRKQLARLVERRRTEGLEEKSDAEIELEERVAELEAAVGELTDRSEKALRRVIDCRAELDDTRPVLESVLETVRAQRPRPEPKPKKERRQPRRAANDDEDEDEDDDAGAEDDEMEEVEDVPPIVGVVDALKSARMAKIEEYSRLSAFDRYAVNNDYIPFKRTWHDAMHPDNEIPLPDPSTWFDEQGNPVKNAAGVDEDDDLVVEREIVDLKCPLSLQTFKAPYSNHKCKHTFEKDAIMEFIRSSNGGKAQCPVPGCSKELKITDLYPDDVMLRKIKRAAEAARQNVDATSDAEEDVDPDASMIVGRTNNIKKERNNRQMEDIEED</sequence>
<evidence type="ECO:0000259" key="13">
    <source>
        <dbReference type="PROSITE" id="PS51044"/>
    </source>
</evidence>
<dbReference type="GO" id="GO:0005634">
    <property type="term" value="C:nucleus"/>
    <property type="evidence" value="ECO:0007669"/>
    <property type="project" value="UniProtKB-SubCell"/>
</dbReference>
<comment type="pathway">
    <text evidence="2">Protein modification; protein sumoylation.</text>
</comment>
<evidence type="ECO:0000256" key="4">
    <source>
        <dbReference type="ARBA" id="ARBA00022679"/>
    </source>
</evidence>
<keyword evidence="6 10" id="KW-0863">Zinc-finger</keyword>
<dbReference type="Gene3D" id="3.30.40.10">
    <property type="entry name" value="Zinc/RING finger domain, C3HC4 (zinc finger)"/>
    <property type="match status" value="1"/>
</dbReference>
<organism evidence="14 15">
    <name type="scientific">Apiosordaria backusii</name>
    <dbReference type="NCBI Taxonomy" id="314023"/>
    <lineage>
        <taxon>Eukaryota</taxon>
        <taxon>Fungi</taxon>
        <taxon>Dikarya</taxon>
        <taxon>Ascomycota</taxon>
        <taxon>Pezizomycotina</taxon>
        <taxon>Sordariomycetes</taxon>
        <taxon>Sordariomycetidae</taxon>
        <taxon>Sordariales</taxon>
        <taxon>Lasiosphaeriaceae</taxon>
        <taxon>Apiosordaria</taxon>
    </lineage>
</organism>
<evidence type="ECO:0000256" key="1">
    <source>
        <dbReference type="ARBA" id="ARBA00004123"/>
    </source>
</evidence>
<dbReference type="InterPro" id="IPR013083">
    <property type="entry name" value="Znf_RING/FYVE/PHD"/>
</dbReference>
<dbReference type="EMBL" id="JAUKTV010000003">
    <property type="protein sequence ID" value="KAK0742293.1"/>
    <property type="molecule type" value="Genomic_DNA"/>
</dbReference>
<dbReference type="GO" id="GO:0030915">
    <property type="term" value="C:Smc5-Smc6 complex"/>
    <property type="evidence" value="ECO:0007669"/>
    <property type="project" value="InterPro"/>
</dbReference>
<gene>
    <name evidence="14" type="ORF">B0T21DRAFT_409119</name>
</gene>
<proteinExistence type="inferred from homology"/>
<feature type="compositionally biased region" description="Basic and acidic residues" evidence="12">
    <location>
        <begin position="394"/>
        <end position="409"/>
    </location>
</feature>
<evidence type="ECO:0000256" key="3">
    <source>
        <dbReference type="ARBA" id="ARBA00008212"/>
    </source>
</evidence>
<name>A0AA40EMY5_9PEZI</name>
<dbReference type="SUPFAM" id="SSF57850">
    <property type="entry name" value="RING/U-box"/>
    <property type="match status" value="1"/>
</dbReference>
<keyword evidence="4" id="KW-0808">Transferase</keyword>
<feature type="region of interest" description="Disordered" evidence="12">
    <location>
        <begin position="154"/>
        <end position="202"/>
    </location>
</feature>
<keyword evidence="8" id="KW-0862">Zinc</keyword>
<evidence type="ECO:0000256" key="7">
    <source>
        <dbReference type="ARBA" id="ARBA00022786"/>
    </source>
</evidence>
<feature type="region of interest" description="Disordered" evidence="12">
    <location>
        <begin position="365"/>
        <end position="409"/>
    </location>
</feature>
<feature type="compositionally biased region" description="Acidic residues" evidence="12">
    <location>
        <begin position="181"/>
        <end position="202"/>
    </location>
</feature>